<evidence type="ECO:0000313" key="3">
    <source>
        <dbReference type="Proteomes" id="UP000636709"/>
    </source>
</evidence>
<reference evidence="2" key="1">
    <citation type="submission" date="2020-07" db="EMBL/GenBank/DDBJ databases">
        <title>Genome sequence and genetic diversity analysis of an under-domesticated orphan crop, white fonio (Digitaria exilis).</title>
        <authorList>
            <person name="Bennetzen J.L."/>
            <person name="Chen S."/>
            <person name="Ma X."/>
            <person name="Wang X."/>
            <person name="Yssel A.E.J."/>
            <person name="Chaluvadi S.R."/>
            <person name="Johnson M."/>
            <person name="Gangashetty P."/>
            <person name="Hamidou F."/>
            <person name="Sanogo M.D."/>
            <person name="Zwaenepoel A."/>
            <person name="Wallace J."/>
            <person name="Van De Peer Y."/>
            <person name="Van Deynze A."/>
        </authorList>
    </citation>
    <scope>NUCLEOTIDE SEQUENCE</scope>
    <source>
        <tissue evidence="2">Leaves</tissue>
    </source>
</reference>
<accession>A0A835CCP3</accession>
<feature type="chain" id="PRO_5032331227" description="Defensin" evidence="1">
    <location>
        <begin position="26"/>
        <end position="97"/>
    </location>
</feature>
<dbReference type="Gene3D" id="3.30.30.10">
    <property type="entry name" value="Knottin, scorpion toxin-like"/>
    <property type="match status" value="1"/>
</dbReference>
<dbReference type="AlphaFoldDB" id="A0A835CCP3"/>
<feature type="signal peptide" evidence="1">
    <location>
        <begin position="1"/>
        <end position="25"/>
    </location>
</feature>
<gene>
    <name evidence="2" type="ORF">HU200_023308</name>
</gene>
<dbReference type="InterPro" id="IPR036574">
    <property type="entry name" value="Scorpion_toxin-like_sf"/>
</dbReference>
<dbReference type="Gramene" id="Dexi9A01G0034440.1">
    <property type="protein sequence ID" value="Dexi9A01G0034440.1:cds"/>
    <property type="gene ID" value="Dexi9A01G0034440"/>
</dbReference>
<evidence type="ECO:0008006" key="4">
    <source>
        <dbReference type="Google" id="ProtNLM"/>
    </source>
</evidence>
<dbReference type="EMBL" id="JACEFO010001687">
    <property type="protein sequence ID" value="KAF8720906.1"/>
    <property type="molecule type" value="Genomic_DNA"/>
</dbReference>
<proteinExistence type="predicted"/>
<evidence type="ECO:0000256" key="1">
    <source>
        <dbReference type="SAM" id="SignalP"/>
    </source>
</evidence>
<keyword evidence="1" id="KW-0732">Signal</keyword>
<dbReference type="Proteomes" id="UP000636709">
    <property type="component" value="Unassembled WGS sequence"/>
</dbReference>
<evidence type="ECO:0000313" key="2">
    <source>
        <dbReference type="EMBL" id="KAF8720906.1"/>
    </source>
</evidence>
<comment type="caution">
    <text evidence="2">The sequence shown here is derived from an EMBL/GenBank/DDBJ whole genome shotgun (WGS) entry which is preliminary data.</text>
</comment>
<organism evidence="2 3">
    <name type="scientific">Digitaria exilis</name>
    <dbReference type="NCBI Taxonomy" id="1010633"/>
    <lineage>
        <taxon>Eukaryota</taxon>
        <taxon>Viridiplantae</taxon>
        <taxon>Streptophyta</taxon>
        <taxon>Embryophyta</taxon>
        <taxon>Tracheophyta</taxon>
        <taxon>Spermatophyta</taxon>
        <taxon>Magnoliopsida</taxon>
        <taxon>Liliopsida</taxon>
        <taxon>Poales</taxon>
        <taxon>Poaceae</taxon>
        <taxon>PACMAD clade</taxon>
        <taxon>Panicoideae</taxon>
        <taxon>Panicodae</taxon>
        <taxon>Paniceae</taxon>
        <taxon>Anthephorinae</taxon>
        <taxon>Digitaria</taxon>
    </lineage>
</organism>
<sequence>MAPSGRNLSVVHLLVVLLLISMAAGESASVGGFGCNNHLSGSFKGVCLGLIHDAACYHACIDESIDNIYGECDLLQCWCQTRCPFESVATASAPIPA</sequence>
<dbReference type="OrthoDB" id="635221at2759"/>
<protein>
    <recommendedName>
        <fullName evidence="4">Defensin</fullName>
    </recommendedName>
</protein>
<keyword evidence="3" id="KW-1185">Reference proteome</keyword>
<name>A0A835CCP3_9POAL</name>